<evidence type="ECO:0000256" key="3">
    <source>
        <dbReference type="ARBA" id="ARBA00022776"/>
    </source>
</evidence>
<dbReference type="InParanoid" id="E4X7S5"/>
<dbReference type="GO" id="GO:0051301">
    <property type="term" value="P:cell division"/>
    <property type="evidence" value="ECO:0007669"/>
    <property type="project" value="UniProtKB-KW"/>
</dbReference>
<dbReference type="SUPFAM" id="SSF48371">
    <property type="entry name" value="ARM repeat"/>
    <property type="match status" value="1"/>
</dbReference>
<dbReference type="InterPro" id="IPR011989">
    <property type="entry name" value="ARM-like"/>
</dbReference>
<keyword evidence="5" id="KW-0539">Nucleus</keyword>
<dbReference type="GO" id="GO:0000796">
    <property type="term" value="C:condensin complex"/>
    <property type="evidence" value="ECO:0007669"/>
    <property type="project" value="TreeGrafter"/>
</dbReference>
<dbReference type="InterPro" id="IPR026971">
    <property type="entry name" value="CND1/NCAPD3"/>
</dbReference>
<evidence type="ECO:0000256" key="5">
    <source>
        <dbReference type="ARBA" id="ARBA00023242"/>
    </source>
</evidence>
<dbReference type="FunCoup" id="E4X7S5">
    <property type="interactions" value="22"/>
</dbReference>
<feature type="region of interest" description="Disordered" evidence="7">
    <location>
        <begin position="301"/>
        <end position="329"/>
    </location>
</feature>
<dbReference type="PANTHER" id="PTHR14222:SF2">
    <property type="entry name" value="CONDENSIN COMPLEX SUBUNIT 1"/>
    <property type="match status" value="1"/>
</dbReference>
<dbReference type="GO" id="GO:0007076">
    <property type="term" value="P:mitotic chromosome condensation"/>
    <property type="evidence" value="ECO:0007669"/>
    <property type="project" value="InterPro"/>
</dbReference>
<dbReference type="Pfam" id="PF12717">
    <property type="entry name" value="Cnd1"/>
    <property type="match status" value="1"/>
</dbReference>
<keyword evidence="4" id="KW-0226">DNA condensation</keyword>
<dbReference type="OrthoDB" id="436262at2759"/>
<evidence type="ECO:0000256" key="6">
    <source>
        <dbReference type="ARBA" id="ARBA00023306"/>
    </source>
</evidence>
<dbReference type="GO" id="GO:0000779">
    <property type="term" value="C:condensed chromosome, centromeric region"/>
    <property type="evidence" value="ECO:0007669"/>
    <property type="project" value="TreeGrafter"/>
</dbReference>
<dbReference type="GO" id="GO:0005634">
    <property type="term" value="C:nucleus"/>
    <property type="evidence" value="ECO:0007669"/>
    <property type="project" value="UniProtKB-SubCell"/>
</dbReference>
<feature type="domain" description="Condensin complex subunit 1 C-terminal" evidence="8">
    <location>
        <begin position="868"/>
        <end position="1013"/>
    </location>
</feature>
<organism evidence="9">
    <name type="scientific">Oikopleura dioica</name>
    <name type="common">Tunicate</name>
    <dbReference type="NCBI Taxonomy" id="34765"/>
    <lineage>
        <taxon>Eukaryota</taxon>
        <taxon>Metazoa</taxon>
        <taxon>Chordata</taxon>
        <taxon>Tunicata</taxon>
        <taxon>Appendicularia</taxon>
        <taxon>Copelata</taxon>
        <taxon>Oikopleuridae</taxon>
        <taxon>Oikopleura</taxon>
    </lineage>
</organism>
<dbReference type="InterPro" id="IPR032682">
    <property type="entry name" value="Cnd1_C"/>
</dbReference>
<evidence type="ECO:0000259" key="8">
    <source>
        <dbReference type="Pfam" id="PF12717"/>
    </source>
</evidence>
<proteinExistence type="predicted"/>
<dbReference type="Proteomes" id="UP000001307">
    <property type="component" value="Unassembled WGS sequence"/>
</dbReference>
<evidence type="ECO:0000256" key="4">
    <source>
        <dbReference type="ARBA" id="ARBA00023067"/>
    </source>
</evidence>
<dbReference type="GO" id="GO:0010032">
    <property type="term" value="P:meiotic chromosome condensation"/>
    <property type="evidence" value="ECO:0007669"/>
    <property type="project" value="TreeGrafter"/>
</dbReference>
<dbReference type="InterPro" id="IPR016024">
    <property type="entry name" value="ARM-type_fold"/>
</dbReference>
<evidence type="ECO:0000256" key="2">
    <source>
        <dbReference type="ARBA" id="ARBA00022618"/>
    </source>
</evidence>
<keyword evidence="2" id="KW-0132">Cell division</keyword>
<protein>
    <recommendedName>
        <fullName evidence="8">Condensin complex subunit 1 C-terminal domain-containing protein</fullName>
    </recommendedName>
</protein>
<keyword evidence="6" id="KW-0131">Cell cycle</keyword>
<dbReference type="GO" id="GO:0042393">
    <property type="term" value="F:histone binding"/>
    <property type="evidence" value="ECO:0007669"/>
    <property type="project" value="TreeGrafter"/>
</dbReference>
<comment type="subcellular location">
    <subcellularLocation>
        <location evidence="1">Nucleus</location>
    </subcellularLocation>
</comment>
<keyword evidence="3" id="KW-0498">Mitosis</keyword>
<evidence type="ECO:0000256" key="1">
    <source>
        <dbReference type="ARBA" id="ARBA00004123"/>
    </source>
</evidence>
<evidence type="ECO:0000256" key="7">
    <source>
        <dbReference type="SAM" id="MobiDB-lite"/>
    </source>
</evidence>
<evidence type="ECO:0000313" key="9">
    <source>
        <dbReference type="EMBL" id="CBY18748.1"/>
    </source>
</evidence>
<accession>E4X7S5</accession>
<keyword evidence="10" id="KW-1185">Reference proteome</keyword>
<dbReference type="Gene3D" id="1.25.10.10">
    <property type="entry name" value="Leucine-rich Repeat Variant"/>
    <property type="match status" value="2"/>
</dbReference>
<dbReference type="PANTHER" id="PTHR14222">
    <property type="entry name" value="CONDENSIN"/>
    <property type="match status" value="1"/>
</dbReference>
<evidence type="ECO:0000313" key="10">
    <source>
        <dbReference type="Proteomes" id="UP000001307"/>
    </source>
</evidence>
<name>E4X7S5_OIKDI</name>
<dbReference type="EMBL" id="FN653028">
    <property type="protein sequence ID" value="CBY18748.1"/>
    <property type="molecule type" value="Genomic_DNA"/>
</dbReference>
<reference evidence="9" key="1">
    <citation type="journal article" date="2010" name="Science">
        <title>Plasticity of animal genome architecture unmasked by rapid evolution of a pelagic tunicate.</title>
        <authorList>
            <person name="Denoeud F."/>
            <person name="Henriet S."/>
            <person name="Mungpakdee S."/>
            <person name="Aury J.M."/>
            <person name="Da Silva C."/>
            <person name="Brinkmann H."/>
            <person name="Mikhaleva J."/>
            <person name="Olsen L.C."/>
            <person name="Jubin C."/>
            <person name="Canestro C."/>
            <person name="Bouquet J.M."/>
            <person name="Danks G."/>
            <person name="Poulain J."/>
            <person name="Campsteijn C."/>
            <person name="Adamski M."/>
            <person name="Cross I."/>
            <person name="Yadetie F."/>
            <person name="Muffato M."/>
            <person name="Louis A."/>
            <person name="Butcher S."/>
            <person name="Tsagkogeorga G."/>
            <person name="Konrad A."/>
            <person name="Singh S."/>
            <person name="Jensen M.F."/>
            <person name="Cong E.H."/>
            <person name="Eikeseth-Otteraa H."/>
            <person name="Noel B."/>
            <person name="Anthouard V."/>
            <person name="Porcel B.M."/>
            <person name="Kachouri-Lafond R."/>
            <person name="Nishino A."/>
            <person name="Ugolini M."/>
            <person name="Chourrout P."/>
            <person name="Nishida H."/>
            <person name="Aasland R."/>
            <person name="Huzurbazar S."/>
            <person name="Westhof E."/>
            <person name="Delsuc F."/>
            <person name="Lehrach H."/>
            <person name="Reinhardt R."/>
            <person name="Weissenbach J."/>
            <person name="Roy S.W."/>
            <person name="Artiguenave F."/>
            <person name="Postlethwait J.H."/>
            <person name="Manak J.R."/>
            <person name="Thompson E.M."/>
            <person name="Jaillon O."/>
            <person name="Du Pasquier L."/>
            <person name="Boudinot P."/>
            <person name="Liberles D.A."/>
            <person name="Volff J.N."/>
            <person name="Philippe H."/>
            <person name="Lenhard B."/>
            <person name="Roest Crollius H."/>
            <person name="Wincker P."/>
            <person name="Chourrout D."/>
        </authorList>
    </citation>
    <scope>NUCLEOTIDE SEQUENCE [LARGE SCALE GENOMIC DNA]</scope>
</reference>
<feature type="region of interest" description="Disordered" evidence="7">
    <location>
        <begin position="1082"/>
        <end position="1138"/>
    </location>
</feature>
<gene>
    <name evidence="9" type="ORF">GSOID_T00003614001</name>
</gene>
<dbReference type="AlphaFoldDB" id="E4X7S5"/>
<sequence length="1138" mass="129129">MPWKVPQGYSIGDLLEELDVDIKTLPEIPQAINEANAKIRKRGCVPMAADENFGKLSSAIFHYQKLKEEVTNDLWDLIDRGYRDNKDRPDQDTLMKCLFLSCQLMDQTIKKSSTKMKDVTIELFIKRWIKQLDIIGQGEINSPEAASMIMSVCWQVLGSCKKQKGVQKDVTRIISKVIRTVGSQEVAINIVKFIQKDETLADFFAERVVSWITECEARGLVNAILCEINEVKDVNAQKGLVKFMGTLAEKRPEDFIRHFSMTVQLIAESDNKYWIREACLSIMAEIYKFKVREGNKERNNAFEAEDVDREMNESNIGDSDNEEETSELDPKQRAFMIITDHIHDRNAYTRAFAMRLFVDLVKQIPLPHIGEFQEKIVGRFDDNTSTVRKSAINAFIAIINNNPLINQLTSIGELRTQVEEAEDPETKKPLVMLLRDCEKLLDLVKSGSELIINNLLHSSLTTDVLEAINWFYQITTIGITEGTLDGFRQMATHVWNKEEKIREKVLSCYKDVYFSDRMDPKRTAFGLIYLVAESSNAEAFSIGKMVQSIKIPKSAKQLIWKYALGRGEQKLPAPLQAAAMAILDMTSKSEPEVLTEGNIDGFVFMIRDPDCPPLVLTEVFAVLTNLRPSAKTPLVDGAYETDHEIFEATTSRIYELLKKDSSMEMNNMVLAAIKLIYFLSANPSQQVSDIVTAAFKMAISRLKKSREKKDNKYTAEKALPSLALALNAAGHHALNLAIWSECTVVPKLTAKSSKKKGSKTPKDDDEVDDMFGNVDDAAYEEENIIRVLNYELNRGPFKAITALAKSILVQADEWPSFVQCAAINCLMKFMAASAEHAEDMSRLIFTILKKAENVSVEQTILSGFPDLLVRHPNIMEPWTSDVFDKLEDEDDDVRASTLTMISDLIVKDLVKPRGRLFQVARLVLDENPAIKREAKTFFVEFSSQGTKLINNLPDILAKLHELQIPTAEFKEITTFLFDQLSGKEKQTEQLVEKLCSRFREQDAEDTWRQVALTISVMPVNERMIKKLNECAFMFQDKVSDLEIRDNLMEVCNKAKDSAKIFQKLTKEIDELEQVICGDKTLPIPATPKKSQRPREAGTAKKKKIAMKRDKDIWSSDEEERTVSTETVVPKRSGRRLRS</sequence>